<evidence type="ECO:0000256" key="3">
    <source>
        <dbReference type="ARBA" id="ARBA00013220"/>
    </source>
</evidence>
<dbReference type="InterPro" id="IPR004839">
    <property type="entry name" value="Aminotransferase_I/II_large"/>
</dbReference>
<keyword evidence="4" id="KW-0808">Transferase</keyword>
<dbReference type="GO" id="GO:0017059">
    <property type="term" value="C:serine palmitoyltransferase complex"/>
    <property type="evidence" value="ECO:0007669"/>
    <property type="project" value="TreeGrafter"/>
</dbReference>
<dbReference type="AlphaFoldDB" id="A0A7S2K1K0"/>
<dbReference type="PANTHER" id="PTHR13693">
    <property type="entry name" value="CLASS II AMINOTRANSFERASE/8-AMINO-7-OXONONANOATE SYNTHASE"/>
    <property type="match status" value="1"/>
</dbReference>
<evidence type="ECO:0000256" key="9">
    <source>
        <dbReference type="SAM" id="Phobius"/>
    </source>
</evidence>
<protein>
    <recommendedName>
        <fullName evidence="3">serine C-palmitoyltransferase</fullName>
        <ecNumber evidence="3">2.3.1.50</ecNumber>
    </recommendedName>
</protein>
<accession>A0A7S2K1K0</accession>
<keyword evidence="9" id="KW-0472">Membrane</keyword>
<comment type="similarity">
    <text evidence="2 8">Belongs to the class-II pyridoxal-phosphate-dependent aminotransferase family.</text>
</comment>
<evidence type="ECO:0000256" key="5">
    <source>
        <dbReference type="ARBA" id="ARBA00022898"/>
    </source>
</evidence>
<dbReference type="Pfam" id="PF00155">
    <property type="entry name" value="Aminotran_1_2"/>
    <property type="match status" value="1"/>
</dbReference>
<keyword evidence="5 8" id="KW-0663">Pyridoxal phosphate</keyword>
<dbReference type="InterPro" id="IPR015422">
    <property type="entry name" value="PyrdxlP-dep_Trfase_small"/>
</dbReference>
<comment type="catalytic activity">
    <reaction evidence="7">
        <text>L-serine + hexadecanoyl-CoA + H(+) = 3-oxosphinganine + CO2 + CoA</text>
        <dbReference type="Rhea" id="RHEA:14761"/>
        <dbReference type="ChEBI" id="CHEBI:15378"/>
        <dbReference type="ChEBI" id="CHEBI:16526"/>
        <dbReference type="ChEBI" id="CHEBI:33384"/>
        <dbReference type="ChEBI" id="CHEBI:57287"/>
        <dbReference type="ChEBI" id="CHEBI:57379"/>
        <dbReference type="ChEBI" id="CHEBI:58299"/>
        <dbReference type="EC" id="2.3.1.50"/>
    </reaction>
</comment>
<dbReference type="CDD" id="cd06454">
    <property type="entry name" value="KBL_like"/>
    <property type="match status" value="1"/>
</dbReference>
<gene>
    <name evidence="11" type="ORF">LDAN0321_LOCUS3150</name>
</gene>
<dbReference type="GO" id="GO:0004758">
    <property type="term" value="F:serine C-palmitoyltransferase activity"/>
    <property type="evidence" value="ECO:0007669"/>
    <property type="project" value="UniProtKB-EC"/>
</dbReference>
<dbReference type="Gene3D" id="3.40.640.10">
    <property type="entry name" value="Type I PLP-dependent aspartate aminotransferase-like (Major domain)"/>
    <property type="match status" value="1"/>
</dbReference>
<dbReference type="FunFam" id="3.90.1150.10:FF:000004">
    <property type="entry name" value="2-amino-3-ketobutyrate coenzyme A ligase"/>
    <property type="match status" value="1"/>
</dbReference>
<dbReference type="GO" id="GO:0046513">
    <property type="term" value="P:ceramide biosynthetic process"/>
    <property type="evidence" value="ECO:0007669"/>
    <property type="project" value="TreeGrafter"/>
</dbReference>
<dbReference type="InterPro" id="IPR001917">
    <property type="entry name" value="Aminotrans_II_pyridoxalP_BS"/>
</dbReference>
<keyword evidence="6" id="KW-0012">Acyltransferase</keyword>
<dbReference type="EC" id="2.3.1.50" evidence="3"/>
<evidence type="ECO:0000259" key="10">
    <source>
        <dbReference type="Pfam" id="PF00155"/>
    </source>
</evidence>
<dbReference type="GO" id="GO:0016020">
    <property type="term" value="C:membrane"/>
    <property type="evidence" value="ECO:0007669"/>
    <property type="project" value="GOC"/>
</dbReference>
<sequence length="597" mass="66136">MEELAKKDREIHNSVHSRVAANHIEMPFFAALTSYLGYAILILVGHTRDFVSNLFKHGRYRGRSNENSKDKAHTGQRPLAVLLKSWENFYTRRIYHRVQDCFNRPIGSAPGANFHVLERVSEDGSKSFSLLQESHHLWENGDKGNADAAIGSSVSNGAPINGRSAVVEAHTNGHVGNGMNGSAHTHKYNVNGGGLNLRSSYQNGKHFGGTTEYGAVTRKCLNLGSYNYLGFADDWNETCEESVISSLQDLPVSMGSSRMEFGTSKLHKKLESTVSLYLNKEAAICFNMGFNTNSTTIPALLTNISGGSDLLISDELNHTSIVNGARASGASIRTFRHNDADHLEEILKEAILMGRPRSRRPWNKILVIVEGVYSMEGEYCNLKAILGITKRYKAYLYLDEAHSIGAMGVTGRGCCEYCGVDPKDVDILMGTFTKSFGGMGGYVAASKDVIEHLKRNCAGALYHNSMSPVVCQQVIRSFEIIMYEEVGKRKLQSLRDNSNYFRMKLTQMGLQVLGNYDSPIMPVMLYNPTKIPAFSRELLKRGIAVVVVGFPAVPLLEARARFCISAGHSREDLDYALEQIEEVVQVLKLRYAETMFG</sequence>
<dbReference type="Gene3D" id="3.90.1150.10">
    <property type="entry name" value="Aspartate Aminotransferase, domain 1"/>
    <property type="match status" value="1"/>
</dbReference>
<feature type="transmembrane region" description="Helical" evidence="9">
    <location>
        <begin position="28"/>
        <end position="46"/>
    </location>
</feature>
<evidence type="ECO:0000256" key="1">
    <source>
        <dbReference type="ARBA" id="ARBA00001933"/>
    </source>
</evidence>
<evidence type="ECO:0000256" key="7">
    <source>
        <dbReference type="ARBA" id="ARBA00048528"/>
    </source>
</evidence>
<reference evidence="11" key="1">
    <citation type="submission" date="2021-01" db="EMBL/GenBank/DDBJ databases">
        <authorList>
            <person name="Corre E."/>
            <person name="Pelletier E."/>
            <person name="Niang G."/>
            <person name="Scheremetjew M."/>
            <person name="Finn R."/>
            <person name="Kale V."/>
            <person name="Holt S."/>
            <person name="Cochrane G."/>
            <person name="Meng A."/>
            <person name="Brown T."/>
            <person name="Cohen L."/>
        </authorList>
    </citation>
    <scope>NUCLEOTIDE SEQUENCE</scope>
    <source>
        <strain evidence="11">B650</strain>
    </source>
</reference>
<dbReference type="InterPro" id="IPR015421">
    <property type="entry name" value="PyrdxlP-dep_Trfase_major"/>
</dbReference>
<evidence type="ECO:0000256" key="2">
    <source>
        <dbReference type="ARBA" id="ARBA00008392"/>
    </source>
</evidence>
<dbReference type="InterPro" id="IPR015424">
    <property type="entry name" value="PyrdxlP-dep_Trfase"/>
</dbReference>
<evidence type="ECO:0000313" key="11">
    <source>
        <dbReference type="EMBL" id="CAD9561657.1"/>
    </source>
</evidence>
<dbReference type="PROSITE" id="PS00599">
    <property type="entry name" value="AA_TRANSFER_CLASS_2"/>
    <property type="match status" value="1"/>
</dbReference>
<dbReference type="SUPFAM" id="SSF53383">
    <property type="entry name" value="PLP-dependent transferases"/>
    <property type="match status" value="1"/>
</dbReference>
<feature type="domain" description="Aminotransferase class I/classII large" evidence="10">
    <location>
        <begin position="219"/>
        <end position="580"/>
    </location>
</feature>
<comment type="cofactor">
    <cofactor evidence="1 8">
        <name>pyridoxal 5'-phosphate</name>
        <dbReference type="ChEBI" id="CHEBI:597326"/>
    </cofactor>
</comment>
<dbReference type="EMBL" id="HBGY01005193">
    <property type="protein sequence ID" value="CAD9561657.1"/>
    <property type="molecule type" value="Transcribed_RNA"/>
</dbReference>
<evidence type="ECO:0000256" key="4">
    <source>
        <dbReference type="ARBA" id="ARBA00022679"/>
    </source>
</evidence>
<evidence type="ECO:0000256" key="6">
    <source>
        <dbReference type="ARBA" id="ARBA00023315"/>
    </source>
</evidence>
<evidence type="ECO:0000256" key="8">
    <source>
        <dbReference type="RuleBase" id="RU003693"/>
    </source>
</evidence>
<organism evidence="11">
    <name type="scientific">Leptocylindrus danicus</name>
    <dbReference type="NCBI Taxonomy" id="163516"/>
    <lineage>
        <taxon>Eukaryota</taxon>
        <taxon>Sar</taxon>
        <taxon>Stramenopiles</taxon>
        <taxon>Ochrophyta</taxon>
        <taxon>Bacillariophyta</taxon>
        <taxon>Coscinodiscophyceae</taxon>
        <taxon>Chaetocerotophycidae</taxon>
        <taxon>Leptocylindrales</taxon>
        <taxon>Leptocylindraceae</taxon>
        <taxon>Leptocylindrus</taxon>
    </lineage>
</organism>
<proteinExistence type="inferred from homology"/>
<dbReference type="GO" id="GO:0046512">
    <property type="term" value="P:sphingosine biosynthetic process"/>
    <property type="evidence" value="ECO:0007669"/>
    <property type="project" value="TreeGrafter"/>
</dbReference>
<keyword evidence="9" id="KW-0812">Transmembrane</keyword>
<dbReference type="GO" id="GO:0030170">
    <property type="term" value="F:pyridoxal phosphate binding"/>
    <property type="evidence" value="ECO:0007669"/>
    <property type="project" value="InterPro"/>
</dbReference>
<dbReference type="InterPro" id="IPR050087">
    <property type="entry name" value="AON_synthase_class-II"/>
</dbReference>
<keyword evidence="9" id="KW-1133">Transmembrane helix</keyword>
<name>A0A7S2K1K0_9STRA</name>
<dbReference type="PANTHER" id="PTHR13693:SF3">
    <property type="entry name" value="LD36009P"/>
    <property type="match status" value="1"/>
</dbReference>